<name>A0A1D8KS20_9CAUD</name>
<evidence type="ECO:0008006" key="3">
    <source>
        <dbReference type="Google" id="ProtNLM"/>
    </source>
</evidence>
<dbReference type="GeneID" id="30309963"/>
<organism evidence="1 2">
    <name type="scientific">Synechococcus phage S-WAM1</name>
    <dbReference type="NCBI Taxonomy" id="1815521"/>
    <lineage>
        <taxon>Viruses</taxon>
        <taxon>Duplodnaviria</taxon>
        <taxon>Heunggongvirae</taxon>
        <taxon>Uroviricota</taxon>
        <taxon>Caudoviricetes</taxon>
        <taxon>Pantevenvirales</taxon>
        <taxon>Kyanoviridae</taxon>
        <taxon>Sokavirus</taxon>
        <taxon>Sokavirus swam1</taxon>
    </lineage>
</organism>
<reference evidence="1 2" key="1">
    <citation type="journal article" date="2016" name="Virology">
        <title>The genomic content and context of auxiliary metabolic genes in marine cyanomyoviruses.</title>
        <authorList>
            <person name="Crummett L.T."/>
            <person name="Puxty R.J."/>
            <person name="Weihe C."/>
            <person name="Marston M.F."/>
            <person name="Martiny J.B."/>
        </authorList>
    </citation>
    <scope>NUCLEOTIDE SEQUENCE [LARGE SCALE GENOMIC DNA]</scope>
    <source>
        <strain evidence="1">0810PA09</strain>
    </source>
</reference>
<sequence length="240" mass="27207">MPSPNRFEDFRSLIATNALAPASNNLFEIQIPPPMVLDRSAAVDEAWQTINYFATSVTVPSRAMTTSEINNFGMIRRFATGQTASEITISFMVTKDQRHRMFFENWINAAASDSDNTVAFYDQYVTDMSVIKWEHGANFRVTKDDAKSKNKGALNPSQSTAVWKIYGAFPTNISTISFDNEQLNLVQMDVQFYFERYRFDQVSRATLKAKPFKQQAIFTLDEIESKVAGSGNPDVQRFTI</sequence>
<dbReference type="KEGG" id="vg:30309963"/>
<dbReference type="RefSeq" id="YP_009324999.1">
    <property type="nucleotide sequence ID" value="NC_031944.1"/>
</dbReference>
<proteinExistence type="predicted"/>
<dbReference type="OrthoDB" id="22471at10239"/>
<keyword evidence="2" id="KW-1185">Reference proteome</keyword>
<gene>
    <name evidence="1" type="ORF">P090810_009</name>
</gene>
<evidence type="ECO:0000313" key="1">
    <source>
        <dbReference type="EMBL" id="AOV61483.1"/>
    </source>
</evidence>
<accession>A0A1D8KS20</accession>
<evidence type="ECO:0000313" key="2">
    <source>
        <dbReference type="Proteomes" id="UP000204364"/>
    </source>
</evidence>
<dbReference type="EMBL" id="KU686210">
    <property type="protein sequence ID" value="AOV61483.1"/>
    <property type="molecule type" value="Genomic_DNA"/>
</dbReference>
<dbReference type="Proteomes" id="UP000204364">
    <property type="component" value="Segment"/>
</dbReference>
<protein>
    <recommendedName>
        <fullName evidence="3">Tail tube monomer</fullName>
    </recommendedName>
</protein>